<evidence type="ECO:0000313" key="4">
    <source>
        <dbReference type="Proteomes" id="UP001642360"/>
    </source>
</evidence>
<proteinExistence type="predicted"/>
<sequence length="140" mass="15662">MLGSLESCIYENFMDGRLKARKPKAPGYVYRDELDRKVSPSKLKRSDDVDPQPLLQKEVEKHSERKSSSSGCVEGKGGLRVKIVMTKADAARLLAKSKDGGFLEFKDVVQELVEIPMNRVSVIVPKTNSDRVLESIPEEL</sequence>
<comment type="caution">
    <text evidence="3">The sequence shown here is derived from an EMBL/GenBank/DDBJ whole genome shotgun (WGS) entry which is preliminary data.</text>
</comment>
<gene>
    <name evidence="3" type="ORF">ILEXP_LOCUS32036</name>
</gene>
<feature type="domain" description="DUF7890" evidence="2">
    <location>
        <begin position="78"/>
        <end position="122"/>
    </location>
</feature>
<reference evidence="3 4" key="1">
    <citation type="submission" date="2024-02" db="EMBL/GenBank/DDBJ databases">
        <authorList>
            <person name="Vignale AGUSTIN F."/>
            <person name="Sosa J E."/>
            <person name="Modenutti C."/>
        </authorList>
    </citation>
    <scope>NUCLEOTIDE SEQUENCE [LARGE SCALE GENOMIC DNA]</scope>
</reference>
<accession>A0ABC8T119</accession>
<feature type="compositionally biased region" description="Basic and acidic residues" evidence="1">
    <location>
        <begin position="36"/>
        <end position="48"/>
    </location>
</feature>
<dbReference type="Proteomes" id="UP001642360">
    <property type="component" value="Unassembled WGS sequence"/>
</dbReference>
<dbReference type="Pfam" id="PF25418">
    <property type="entry name" value="DUF7890"/>
    <property type="match status" value="1"/>
</dbReference>
<keyword evidence="4" id="KW-1185">Reference proteome</keyword>
<dbReference type="PANTHER" id="PTHR36782">
    <property type="entry name" value="BNAC03G62080D PROTEIN"/>
    <property type="match status" value="1"/>
</dbReference>
<dbReference type="EMBL" id="CAUOFW020003948">
    <property type="protein sequence ID" value="CAK9163070.1"/>
    <property type="molecule type" value="Genomic_DNA"/>
</dbReference>
<feature type="region of interest" description="Disordered" evidence="1">
    <location>
        <begin position="36"/>
        <end position="73"/>
    </location>
</feature>
<name>A0ABC8T119_9AQUA</name>
<dbReference type="InterPro" id="IPR057212">
    <property type="entry name" value="DUF7890"/>
</dbReference>
<evidence type="ECO:0000259" key="2">
    <source>
        <dbReference type="Pfam" id="PF25418"/>
    </source>
</evidence>
<organism evidence="3 4">
    <name type="scientific">Ilex paraguariensis</name>
    <name type="common">yerba mate</name>
    <dbReference type="NCBI Taxonomy" id="185542"/>
    <lineage>
        <taxon>Eukaryota</taxon>
        <taxon>Viridiplantae</taxon>
        <taxon>Streptophyta</taxon>
        <taxon>Embryophyta</taxon>
        <taxon>Tracheophyta</taxon>
        <taxon>Spermatophyta</taxon>
        <taxon>Magnoliopsida</taxon>
        <taxon>eudicotyledons</taxon>
        <taxon>Gunneridae</taxon>
        <taxon>Pentapetalae</taxon>
        <taxon>asterids</taxon>
        <taxon>campanulids</taxon>
        <taxon>Aquifoliales</taxon>
        <taxon>Aquifoliaceae</taxon>
        <taxon>Ilex</taxon>
    </lineage>
</organism>
<dbReference type="AlphaFoldDB" id="A0ABC8T119"/>
<protein>
    <recommendedName>
        <fullName evidence="2">DUF7890 domain-containing protein</fullName>
    </recommendedName>
</protein>
<dbReference type="PANTHER" id="PTHR36782:SF1">
    <property type="entry name" value="CALCIUM UNIPORTER PROTEIN"/>
    <property type="match status" value="1"/>
</dbReference>
<evidence type="ECO:0000313" key="3">
    <source>
        <dbReference type="EMBL" id="CAK9163070.1"/>
    </source>
</evidence>
<evidence type="ECO:0000256" key="1">
    <source>
        <dbReference type="SAM" id="MobiDB-lite"/>
    </source>
</evidence>
<feature type="compositionally biased region" description="Basic and acidic residues" evidence="1">
    <location>
        <begin position="57"/>
        <end position="67"/>
    </location>
</feature>